<feature type="region of interest" description="Disordered" evidence="1">
    <location>
        <begin position="84"/>
        <end position="117"/>
    </location>
</feature>
<sequence>MARFYYGGQAVMEGVMMRGRNTVAVAVRRPEGDIYVHEEALTPKIYQNKYLRLPFLRGMVLLWEMLVLGTRMMTLSANIASEAGASPAPTTTTGEEAGASSAPTAEKAGASSEAGESSAPMGGASMILPLIVSLTFAIAIFFVGPLLLTSLLRGQIGDGWLNLTLEGVIRLLLLVGYLYIIGRVPDIQRVFGYHGAEHKAINAMEQGDALTVENVRRASRVHTRCGTGFMLLVMVVSIVVFAFIGSPSLLIKIVSRIVLVPVVAGIAYEVMRLGAANYRYRVVRWLLAPGLALQGLTTREPDDSMIECAIASLQRVLTRDTEKQAVGKDEPVVPSSLVTNV</sequence>
<evidence type="ECO:0000313" key="4">
    <source>
        <dbReference type="Proteomes" id="UP000635565"/>
    </source>
</evidence>
<reference evidence="3 4" key="1">
    <citation type="journal article" date="2021" name="Int. J. Syst. Evol. Microbiol.">
        <title>Reticulibacter mediterranei gen. nov., sp. nov., within the new family Reticulibacteraceae fam. nov., and Ktedonospora formicarum gen. nov., sp. nov., Ktedonobacter robiniae sp. nov., Dictyobacter formicarum sp. nov. and Dictyobacter arantiisoli sp. nov., belonging to the class Ktedonobacteria.</title>
        <authorList>
            <person name="Yabe S."/>
            <person name="Zheng Y."/>
            <person name="Wang C.M."/>
            <person name="Sakai Y."/>
            <person name="Abe K."/>
            <person name="Yokota A."/>
            <person name="Donadio S."/>
            <person name="Cavaletti L."/>
            <person name="Monciardini P."/>
        </authorList>
    </citation>
    <scope>NUCLEOTIDE SEQUENCE [LARGE SCALE GENOMIC DNA]</scope>
    <source>
        <strain evidence="3 4">SOSP1-9</strain>
    </source>
</reference>
<proteinExistence type="predicted"/>
<accession>A0ABQ3VNP0</accession>
<protein>
    <submittedName>
        <fullName evidence="3">Membrane protein</fullName>
    </submittedName>
</protein>
<keyword evidence="2" id="KW-0472">Membrane</keyword>
<dbReference type="EMBL" id="BNJJ01000019">
    <property type="protein sequence ID" value="GHO87860.1"/>
    <property type="molecule type" value="Genomic_DNA"/>
</dbReference>
<comment type="caution">
    <text evidence="3">The sequence shown here is derived from an EMBL/GenBank/DDBJ whole genome shotgun (WGS) entry which is preliminary data.</text>
</comment>
<keyword evidence="4" id="KW-1185">Reference proteome</keyword>
<feature type="transmembrane region" description="Helical" evidence="2">
    <location>
        <begin position="225"/>
        <end position="244"/>
    </location>
</feature>
<feature type="transmembrane region" description="Helical" evidence="2">
    <location>
        <begin position="250"/>
        <end position="271"/>
    </location>
</feature>
<organism evidence="3 4">
    <name type="scientific">Dictyobacter formicarum</name>
    <dbReference type="NCBI Taxonomy" id="2778368"/>
    <lineage>
        <taxon>Bacteria</taxon>
        <taxon>Bacillati</taxon>
        <taxon>Chloroflexota</taxon>
        <taxon>Ktedonobacteria</taxon>
        <taxon>Ktedonobacterales</taxon>
        <taxon>Dictyobacteraceae</taxon>
        <taxon>Dictyobacter</taxon>
    </lineage>
</organism>
<evidence type="ECO:0000256" key="1">
    <source>
        <dbReference type="SAM" id="MobiDB-lite"/>
    </source>
</evidence>
<dbReference type="Proteomes" id="UP000635565">
    <property type="component" value="Unassembled WGS sequence"/>
</dbReference>
<dbReference type="Pfam" id="PF07136">
    <property type="entry name" value="DUF1385"/>
    <property type="match status" value="1"/>
</dbReference>
<gene>
    <name evidence="3" type="ORF">KSZ_58660</name>
</gene>
<keyword evidence="2" id="KW-0812">Transmembrane</keyword>
<dbReference type="PANTHER" id="PTHR42867">
    <property type="entry name" value="MEMBRANE PROTEIN-RELATED"/>
    <property type="match status" value="1"/>
</dbReference>
<dbReference type="RefSeq" id="WP_201365384.1">
    <property type="nucleotide sequence ID" value="NZ_BNJJ01000019.1"/>
</dbReference>
<feature type="transmembrane region" description="Helical" evidence="2">
    <location>
        <begin position="127"/>
        <end position="148"/>
    </location>
</feature>
<evidence type="ECO:0000256" key="2">
    <source>
        <dbReference type="SAM" id="Phobius"/>
    </source>
</evidence>
<feature type="transmembrane region" description="Helical" evidence="2">
    <location>
        <begin position="160"/>
        <end position="180"/>
    </location>
</feature>
<dbReference type="PANTHER" id="PTHR42867:SF1">
    <property type="entry name" value="MEMBRANE PROTEIN-RELATED"/>
    <property type="match status" value="1"/>
</dbReference>
<name>A0ABQ3VNP0_9CHLR</name>
<dbReference type="InterPro" id="IPR010787">
    <property type="entry name" value="DUF1385"/>
</dbReference>
<keyword evidence="2" id="KW-1133">Transmembrane helix</keyword>
<evidence type="ECO:0000313" key="3">
    <source>
        <dbReference type="EMBL" id="GHO87860.1"/>
    </source>
</evidence>